<feature type="domain" description="Glycosyltransferase subfamily 4-like N-terminal" evidence="2">
    <location>
        <begin position="13"/>
        <end position="136"/>
    </location>
</feature>
<dbReference type="PANTHER" id="PTHR12526">
    <property type="entry name" value="GLYCOSYLTRANSFERASE"/>
    <property type="match status" value="1"/>
</dbReference>
<evidence type="ECO:0000313" key="4">
    <source>
        <dbReference type="Proteomes" id="UP001595846"/>
    </source>
</evidence>
<accession>A0ABD5NT61</accession>
<dbReference type="Gene3D" id="3.40.50.2000">
    <property type="entry name" value="Glycogen Phosphorylase B"/>
    <property type="match status" value="2"/>
</dbReference>
<dbReference type="AlphaFoldDB" id="A0ABD5NT61"/>
<dbReference type="EC" id="2.4.-.-" evidence="3"/>
<dbReference type="Pfam" id="PF13439">
    <property type="entry name" value="Glyco_transf_4"/>
    <property type="match status" value="1"/>
</dbReference>
<protein>
    <submittedName>
        <fullName evidence="3">Glycosyltransferase</fullName>
        <ecNumber evidence="3">2.4.-.-</ecNumber>
    </submittedName>
</protein>
<gene>
    <name evidence="3" type="ORF">ACFOUR_18025</name>
</gene>
<proteinExistence type="predicted"/>
<evidence type="ECO:0000313" key="3">
    <source>
        <dbReference type="EMBL" id="MFC3960256.1"/>
    </source>
</evidence>
<keyword evidence="3" id="KW-0328">Glycosyltransferase</keyword>
<dbReference type="Proteomes" id="UP001595846">
    <property type="component" value="Unassembled WGS sequence"/>
</dbReference>
<dbReference type="GeneID" id="73901626"/>
<dbReference type="RefSeq" id="WP_256532534.1">
    <property type="nucleotide sequence ID" value="NZ_CP101824.1"/>
</dbReference>
<reference evidence="3 4" key="1">
    <citation type="journal article" date="2019" name="Int. J. Syst. Evol. Microbiol.">
        <title>The Global Catalogue of Microorganisms (GCM) 10K type strain sequencing project: providing services to taxonomists for standard genome sequencing and annotation.</title>
        <authorList>
            <consortium name="The Broad Institute Genomics Platform"/>
            <consortium name="The Broad Institute Genome Sequencing Center for Infectious Disease"/>
            <person name="Wu L."/>
            <person name="Ma J."/>
        </authorList>
    </citation>
    <scope>NUCLEOTIDE SEQUENCE [LARGE SCALE GENOMIC DNA]</scope>
    <source>
        <strain evidence="3 4">IBRC-M 10256</strain>
    </source>
</reference>
<feature type="domain" description="Glycosyl transferase family 1" evidence="1">
    <location>
        <begin position="191"/>
        <end position="252"/>
    </location>
</feature>
<dbReference type="Pfam" id="PF00534">
    <property type="entry name" value="Glycos_transf_1"/>
    <property type="match status" value="1"/>
</dbReference>
<dbReference type="EMBL" id="JBHSAQ010000016">
    <property type="protein sequence ID" value="MFC3960256.1"/>
    <property type="molecule type" value="Genomic_DNA"/>
</dbReference>
<evidence type="ECO:0000259" key="1">
    <source>
        <dbReference type="Pfam" id="PF00534"/>
    </source>
</evidence>
<dbReference type="GO" id="GO:0016757">
    <property type="term" value="F:glycosyltransferase activity"/>
    <property type="evidence" value="ECO:0007669"/>
    <property type="project" value="UniProtKB-KW"/>
</dbReference>
<dbReference type="SUPFAM" id="SSF53756">
    <property type="entry name" value="UDP-Glycosyltransferase/glycogen phosphorylase"/>
    <property type="match status" value="1"/>
</dbReference>
<organism evidence="3 4">
    <name type="scientific">Halovivax cerinus</name>
    <dbReference type="NCBI Taxonomy" id="1487865"/>
    <lineage>
        <taxon>Archaea</taxon>
        <taxon>Methanobacteriati</taxon>
        <taxon>Methanobacteriota</taxon>
        <taxon>Stenosarchaea group</taxon>
        <taxon>Halobacteria</taxon>
        <taxon>Halobacteriales</taxon>
        <taxon>Natrialbaceae</taxon>
        <taxon>Halovivax</taxon>
    </lineage>
</organism>
<keyword evidence="3" id="KW-0808">Transferase</keyword>
<sequence length="304" mass="33123">MRVLQLTTNAEATYVTNQVTALADRGVESDVLEVPRSGPDGRRVTDYLRFCPAVRSRDLAAYDLVHANFGLTIPAAVAQRRVPVVTSLVGSDLMGRFGGLTRGFARLCDDVIVVSPEMARILSGEVHVIPYGIDLELFRPMETDRARDVVDWPTDGRHVLFPYHPDRPVKNYPLAERVVERTANRAPYDVELHAISGVDYDLIPAYMNAADALLLTSNREGSPSTVKEALACNTPVVSTPVGDVPERVDSLTVSGVGESVDELATTLRCALDAADEPGGRDAVRPLGLDRMGERILAVYRRTVA</sequence>
<comment type="caution">
    <text evidence="3">The sequence shown here is derived from an EMBL/GenBank/DDBJ whole genome shotgun (WGS) entry which is preliminary data.</text>
</comment>
<keyword evidence="4" id="KW-1185">Reference proteome</keyword>
<dbReference type="InterPro" id="IPR028098">
    <property type="entry name" value="Glyco_trans_4-like_N"/>
</dbReference>
<name>A0ABD5NT61_9EURY</name>
<evidence type="ECO:0000259" key="2">
    <source>
        <dbReference type="Pfam" id="PF13439"/>
    </source>
</evidence>
<dbReference type="InterPro" id="IPR001296">
    <property type="entry name" value="Glyco_trans_1"/>
</dbReference>